<evidence type="ECO:0000256" key="1">
    <source>
        <dbReference type="ARBA" id="ARBA00011764"/>
    </source>
</evidence>
<keyword evidence="7" id="KW-1185">Reference proteome</keyword>
<evidence type="ECO:0000256" key="3">
    <source>
        <dbReference type="ARBA" id="ARBA00025466"/>
    </source>
</evidence>
<evidence type="ECO:0000256" key="4">
    <source>
        <dbReference type="SAM" id="MobiDB-lite"/>
    </source>
</evidence>
<proteinExistence type="predicted"/>
<dbReference type="Proteomes" id="UP001620626">
    <property type="component" value="Unassembled WGS sequence"/>
</dbReference>
<dbReference type="EMBL" id="JBICBT010000132">
    <property type="protein sequence ID" value="KAL3122606.1"/>
    <property type="molecule type" value="Genomic_DNA"/>
</dbReference>
<feature type="region of interest" description="Disordered" evidence="4">
    <location>
        <begin position="178"/>
        <end position="213"/>
    </location>
</feature>
<dbReference type="InterPro" id="IPR028002">
    <property type="entry name" value="Myb_DNA-bind_5"/>
</dbReference>
<accession>A0ABD2M596</accession>
<comment type="subunit">
    <text evidence="1">Self-associates forming complexes of several hundred monomers.</text>
</comment>
<name>A0ABD2M596_9BILA</name>
<evidence type="ECO:0000313" key="7">
    <source>
        <dbReference type="Proteomes" id="UP001620626"/>
    </source>
</evidence>
<evidence type="ECO:0000256" key="2">
    <source>
        <dbReference type="ARBA" id="ARBA00016807"/>
    </source>
</evidence>
<organism evidence="6 7">
    <name type="scientific">Heterodera trifolii</name>
    <dbReference type="NCBI Taxonomy" id="157864"/>
    <lineage>
        <taxon>Eukaryota</taxon>
        <taxon>Metazoa</taxon>
        <taxon>Ecdysozoa</taxon>
        <taxon>Nematoda</taxon>
        <taxon>Chromadorea</taxon>
        <taxon>Rhabditida</taxon>
        <taxon>Tylenchina</taxon>
        <taxon>Tylenchomorpha</taxon>
        <taxon>Tylenchoidea</taxon>
        <taxon>Heteroderidae</taxon>
        <taxon>Heteroderinae</taxon>
        <taxon>Heterodera</taxon>
    </lineage>
</organism>
<evidence type="ECO:0000259" key="5">
    <source>
        <dbReference type="Pfam" id="PF13873"/>
    </source>
</evidence>
<dbReference type="Pfam" id="PF13873">
    <property type="entry name" value="Myb_DNA-bind_5"/>
    <property type="match status" value="1"/>
</dbReference>
<feature type="compositionally biased region" description="Low complexity" evidence="4">
    <location>
        <begin position="200"/>
        <end position="211"/>
    </location>
</feature>
<comment type="function">
    <text evidence="3">Involved in transvection phenomena (= synapsis-dependent gene expression), where the synaptic pairing of chromosomes carrying genes with which zeste interacts influences the expression of these genes. Zeste binds to DNA and stimulates transcription from a nearby promoter.</text>
</comment>
<evidence type="ECO:0000313" key="6">
    <source>
        <dbReference type="EMBL" id="KAL3122606.1"/>
    </source>
</evidence>
<protein>
    <recommendedName>
        <fullName evidence="2">Regulatory protein zeste</fullName>
    </recommendedName>
</protein>
<gene>
    <name evidence="6" type="ORF">niasHT_003962</name>
</gene>
<sequence>MSNRCADNMVFVQCILPHREYLFSKFSPKITHEGKKLRWMYIRDQLVANGMAHFVGKDDSYMRQKWADMKRRTIEKLSRIGQNSRANLSEVDMLILRIIGDKEATTADGADLQTHETNSQNGSNLSLNVEHHDATVYNENELHHQLLLKQQAQTFAQTAANLSSLSSAKCEPNAPIITLPLQHRDPSPQKVPQKPPPLPQQQAQPQASSSAPPVPLFTTTVTENGIPLPTTLRRKRKKFLLKRSDRMPRACCSHCQNEKKLNDQHPSESGDLDEQIKRAKLAYYKSQIDLNNSLKSESILRKRLLTLQIEQIQQEIEGEAEDIDEH</sequence>
<dbReference type="AlphaFoldDB" id="A0ABD2M596"/>
<reference evidence="6 7" key="1">
    <citation type="submission" date="2024-10" db="EMBL/GenBank/DDBJ databases">
        <authorList>
            <person name="Kim D."/>
        </authorList>
    </citation>
    <scope>NUCLEOTIDE SEQUENCE [LARGE SCALE GENOMIC DNA]</scope>
    <source>
        <strain evidence="6">BH-2024</strain>
    </source>
</reference>
<feature type="domain" description="Myb/SANT-like DNA-binding" evidence="5">
    <location>
        <begin position="9"/>
        <end position="76"/>
    </location>
</feature>
<comment type="caution">
    <text evidence="6">The sequence shown here is derived from an EMBL/GenBank/DDBJ whole genome shotgun (WGS) entry which is preliminary data.</text>
</comment>